<evidence type="ECO:0000313" key="2">
    <source>
        <dbReference type="EMBL" id="KAG0457739.1"/>
    </source>
</evidence>
<gene>
    <name evidence="3" type="ORF">HPP92_022611</name>
    <name evidence="2" type="ORF">HPP92_022896</name>
</gene>
<protein>
    <submittedName>
        <fullName evidence="3">Uncharacterized protein</fullName>
    </submittedName>
</protein>
<feature type="region of interest" description="Disordered" evidence="1">
    <location>
        <begin position="1"/>
        <end position="20"/>
    </location>
</feature>
<dbReference type="AlphaFoldDB" id="A0A835PYL3"/>
<accession>A0A835PYL3</accession>
<dbReference type="EMBL" id="JADCNL010000012">
    <property type="protein sequence ID" value="KAG0457739.1"/>
    <property type="molecule type" value="Genomic_DNA"/>
</dbReference>
<evidence type="ECO:0000313" key="5">
    <source>
        <dbReference type="Proteomes" id="UP000639772"/>
    </source>
</evidence>
<keyword evidence="4" id="KW-1185">Reference proteome</keyword>
<dbReference type="Proteomes" id="UP000636800">
    <property type="component" value="Chromosome 12"/>
</dbReference>
<sequence>MTSSATPASTAAQDLSPPSSTDGWLAFFRRYSCKSAFRPESCSIPAGVASILKSATAVSRQVHGRSFSLHEERLMLKSGAPNRCPASPLILSTHRPCTEMPEAN</sequence>
<name>A0A835PYL3_VANPL</name>
<feature type="compositionally biased region" description="Low complexity" evidence="1">
    <location>
        <begin position="1"/>
        <end position="12"/>
    </location>
</feature>
<dbReference type="EMBL" id="JADCNM010000012">
    <property type="protein sequence ID" value="KAG0459483.1"/>
    <property type="molecule type" value="Genomic_DNA"/>
</dbReference>
<proteinExistence type="predicted"/>
<dbReference type="Proteomes" id="UP000639772">
    <property type="component" value="Chromosome 12"/>
</dbReference>
<evidence type="ECO:0000256" key="1">
    <source>
        <dbReference type="SAM" id="MobiDB-lite"/>
    </source>
</evidence>
<comment type="caution">
    <text evidence="3">The sequence shown here is derived from an EMBL/GenBank/DDBJ whole genome shotgun (WGS) entry which is preliminary data.</text>
</comment>
<evidence type="ECO:0000313" key="3">
    <source>
        <dbReference type="EMBL" id="KAG0459483.1"/>
    </source>
</evidence>
<reference evidence="4 5" key="1">
    <citation type="journal article" date="2020" name="Nat. Food">
        <title>A phased Vanilla planifolia genome enables genetic improvement of flavour and production.</title>
        <authorList>
            <person name="Hasing T."/>
            <person name="Tang H."/>
            <person name="Brym M."/>
            <person name="Khazi F."/>
            <person name="Huang T."/>
            <person name="Chambers A.H."/>
        </authorList>
    </citation>
    <scope>NUCLEOTIDE SEQUENCE [LARGE SCALE GENOMIC DNA]</scope>
    <source>
        <tissue evidence="3">Leaf</tissue>
    </source>
</reference>
<evidence type="ECO:0000313" key="4">
    <source>
        <dbReference type="Proteomes" id="UP000636800"/>
    </source>
</evidence>
<organism evidence="3 5">
    <name type="scientific">Vanilla planifolia</name>
    <name type="common">Vanilla</name>
    <dbReference type="NCBI Taxonomy" id="51239"/>
    <lineage>
        <taxon>Eukaryota</taxon>
        <taxon>Viridiplantae</taxon>
        <taxon>Streptophyta</taxon>
        <taxon>Embryophyta</taxon>
        <taxon>Tracheophyta</taxon>
        <taxon>Spermatophyta</taxon>
        <taxon>Magnoliopsida</taxon>
        <taxon>Liliopsida</taxon>
        <taxon>Asparagales</taxon>
        <taxon>Orchidaceae</taxon>
        <taxon>Vanilloideae</taxon>
        <taxon>Vanilleae</taxon>
        <taxon>Vanilla</taxon>
    </lineage>
</organism>